<feature type="region of interest" description="Disordered" evidence="1">
    <location>
        <begin position="185"/>
        <end position="212"/>
    </location>
</feature>
<evidence type="ECO:0000259" key="2">
    <source>
        <dbReference type="Pfam" id="PF02541"/>
    </source>
</evidence>
<feature type="compositionally biased region" description="Basic residues" evidence="1">
    <location>
        <begin position="538"/>
        <end position="547"/>
    </location>
</feature>
<dbReference type="Gene3D" id="3.30.420.40">
    <property type="match status" value="1"/>
</dbReference>
<name>B9J9T9_RHIR8</name>
<feature type="region of interest" description="Disordered" evidence="1">
    <location>
        <begin position="31"/>
        <end position="170"/>
    </location>
</feature>
<dbReference type="Proteomes" id="UP000001600">
    <property type="component" value="Chromosome 1"/>
</dbReference>
<dbReference type="InterPro" id="IPR043129">
    <property type="entry name" value="ATPase_NBD"/>
</dbReference>
<dbReference type="Gene3D" id="3.30.420.150">
    <property type="entry name" value="Exopolyphosphatase. Domain 2"/>
    <property type="match status" value="1"/>
</dbReference>
<dbReference type="KEGG" id="ara:Arad_1001"/>
<evidence type="ECO:0000313" key="3">
    <source>
        <dbReference type="EMBL" id="ACM25557.1"/>
    </source>
</evidence>
<feature type="compositionally biased region" description="Basic residues" evidence="1">
    <location>
        <begin position="51"/>
        <end position="65"/>
    </location>
</feature>
<dbReference type="InterPro" id="IPR050273">
    <property type="entry name" value="GppA/Ppx_hydrolase"/>
</dbReference>
<proteinExistence type="predicted"/>
<dbReference type="HOGENOM" id="CLU_025908_0_1_5"/>
<dbReference type="EMBL" id="CP000628">
    <property type="protein sequence ID" value="ACM25557.1"/>
    <property type="molecule type" value="Genomic_DNA"/>
</dbReference>
<dbReference type="CDD" id="cd24054">
    <property type="entry name" value="ASKHA_NBD_AaPPX-GppA_MtPPX2-like"/>
    <property type="match status" value="1"/>
</dbReference>
<feature type="domain" description="Ppx/GppA phosphatase N-terminal" evidence="2">
    <location>
        <begin position="237"/>
        <end position="532"/>
    </location>
</feature>
<dbReference type="eggNOG" id="COG0248">
    <property type="taxonomic scope" value="Bacteria"/>
</dbReference>
<reference evidence="3 4" key="1">
    <citation type="journal article" date="2009" name="J. Bacteriol.">
        <title>Genome sequences of three Agrobacterium biovars help elucidate the evolution of multichromosome genomes in bacteria.</title>
        <authorList>
            <person name="Slater S.C."/>
            <person name="Goldman B.S."/>
            <person name="Goodner B."/>
            <person name="Setubal J.C."/>
            <person name="Farrand S.K."/>
            <person name="Nester E.W."/>
            <person name="Burr T.J."/>
            <person name="Banta L."/>
            <person name="Dickerman A.W."/>
            <person name="Paulsen I."/>
            <person name="Otten L."/>
            <person name="Suen G."/>
            <person name="Welch R."/>
            <person name="Almeida N.F."/>
            <person name="Arnold F."/>
            <person name="Burton O.T."/>
            <person name="Du Z."/>
            <person name="Ewing A."/>
            <person name="Godsy E."/>
            <person name="Heisel S."/>
            <person name="Houmiel K.L."/>
            <person name="Jhaveri J."/>
            <person name="Lu J."/>
            <person name="Miller N.M."/>
            <person name="Norton S."/>
            <person name="Chen Q."/>
            <person name="Phoolcharoen W."/>
            <person name="Ohlin V."/>
            <person name="Ondrusek D."/>
            <person name="Pride N."/>
            <person name="Stricklin S.L."/>
            <person name="Sun J."/>
            <person name="Wheeler C."/>
            <person name="Wilson L."/>
            <person name="Zhu H."/>
            <person name="Wood D.W."/>
        </authorList>
    </citation>
    <scope>NUCLEOTIDE SEQUENCE [LARGE SCALE GENOMIC DNA]</scope>
    <source>
        <strain evidence="4">K84 / ATCC BAA-868</strain>
    </source>
</reference>
<dbReference type="InterPro" id="IPR003695">
    <property type="entry name" value="Ppx_GppA_N"/>
</dbReference>
<dbReference type="Pfam" id="PF02541">
    <property type="entry name" value="Ppx-GppA"/>
    <property type="match status" value="1"/>
</dbReference>
<feature type="compositionally biased region" description="Basic residues" evidence="1">
    <location>
        <begin position="147"/>
        <end position="159"/>
    </location>
</feature>
<dbReference type="STRING" id="311403.Arad_1001"/>
<feature type="compositionally biased region" description="Basic residues" evidence="1">
    <location>
        <begin position="98"/>
        <end position="108"/>
    </location>
</feature>
<dbReference type="PANTHER" id="PTHR30005:SF0">
    <property type="entry name" value="RETROGRADE REGULATION PROTEIN 2"/>
    <property type="match status" value="1"/>
</dbReference>
<gene>
    <name evidence="3" type="primary">ppx1</name>
    <name evidence="3" type="ordered locus">Arad_1001</name>
</gene>
<dbReference type="GO" id="GO:0016462">
    <property type="term" value="F:pyrophosphatase activity"/>
    <property type="evidence" value="ECO:0007669"/>
    <property type="project" value="TreeGrafter"/>
</dbReference>
<evidence type="ECO:0000313" key="4">
    <source>
        <dbReference type="Proteomes" id="UP000001600"/>
    </source>
</evidence>
<dbReference type="AlphaFoldDB" id="B9J9T9"/>
<evidence type="ECO:0000256" key="1">
    <source>
        <dbReference type="SAM" id="MobiDB-lite"/>
    </source>
</evidence>
<dbReference type="SUPFAM" id="SSF53067">
    <property type="entry name" value="Actin-like ATPase domain"/>
    <property type="match status" value="2"/>
</dbReference>
<dbReference type="PANTHER" id="PTHR30005">
    <property type="entry name" value="EXOPOLYPHOSPHATASE"/>
    <property type="match status" value="1"/>
</dbReference>
<feature type="compositionally biased region" description="Low complexity" evidence="1">
    <location>
        <begin position="115"/>
        <end position="133"/>
    </location>
</feature>
<feature type="region of interest" description="Disordered" evidence="1">
    <location>
        <begin position="537"/>
        <end position="556"/>
    </location>
</feature>
<organism evidence="3 4">
    <name type="scientific">Rhizobium rhizogenes (strain K84 / ATCC BAA-868)</name>
    <name type="common">Agrobacterium radiobacter</name>
    <dbReference type="NCBI Taxonomy" id="311403"/>
    <lineage>
        <taxon>Bacteria</taxon>
        <taxon>Pseudomonadati</taxon>
        <taxon>Pseudomonadota</taxon>
        <taxon>Alphaproteobacteria</taxon>
        <taxon>Hyphomicrobiales</taxon>
        <taxon>Rhizobiaceae</taxon>
        <taxon>Rhizobium/Agrobacterium group</taxon>
        <taxon>Rhizobium</taxon>
    </lineage>
</organism>
<protein>
    <submittedName>
        <fullName evidence="3">Exopolyphosphatase protein</fullName>
    </submittedName>
</protein>
<accession>B9J9T9</accession>
<sequence length="556" mass="60740">MFLLVFSAQRKSNERLLHACRPCAARWKRYVSDPDSGRAPQADGASVAERRKGKSSRRAKRKRGGNARPNALSAEANQTGKSGAVATRPADQDAGFPAKKRKRRRRSRGGAQDGAQHSSQSQQPQASAAPDQRAAGEHGHASSNKSGKNRRKHRSKRGLQGRPLAHEKTAQLVAPAAVIAAERAPAHNDHRPQPQQRREGSASHQQADPDSRPMDLYAALDLGTNNCRLLIAQPTRPGQFRVVDAFSRIVRLGEGLGASGRLSGDAMDRAVEALRICAAKLKTREIRRMRLIATEACRAAENGEVFLARVIEETGLQLEIIDRETEARLAVSGCSSLVGPEARSVVLFDIGGGSSEIAIIRIGENRSSRLANHITHWTSLPVGVVSLSERHGGRDVTPELFEAMVREVEGMLERFDCPPVHGATRDSADFHLIGTSGTVTTLAGVHLDLPRYDRRRVDGVWLSDDEVTAMQAKLLSWDFAGRAANPCIGPDRADLVLAGCAILEAIRRRWPSPRMRVADRGLREGLLTDMMADDGVWRRGRSRRGHRPRDTKGPQA</sequence>